<evidence type="ECO:0000256" key="1">
    <source>
        <dbReference type="ARBA" id="ARBA00010139"/>
    </source>
</evidence>
<evidence type="ECO:0000256" key="5">
    <source>
        <dbReference type="RuleBase" id="RU361177"/>
    </source>
</evidence>
<dbReference type="Proteomes" id="UP001497392">
    <property type="component" value="Unassembled WGS sequence"/>
</dbReference>
<keyword evidence="4 5" id="KW-0560">Oxidoreductase</keyword>
<keyword evidence="3 5" id="KW-0274">FAD</keyword>
<keyword evidence="5" id="KW-0503">Monooxygenase</keyword>
<dbReference type="EC" id="1.-.-.-" evidence="5"/>
<evidence type="ECO:0000313" key="7">
    <source>
        <dbReference type="Proteomes" id="UP001497392"/>
    </source>
</evidence>
<comment type="caution">
    <text evidence="6">The sequence shown here is derived from an EMBL/GenBank/DDBJ whole genome shotgun (WGS) entry which is preliminary data.</text>
</comment>
<protein>
    <recommendedName>
        <fullName evidence="5">Flavin-containing monooxygenase</fullName>
        <ecNumber evidence="5">1.-.-.-</ecNumber>
    </recommendedName>
</protein>
<dbReference type="SUPFAM" id="SSF51905">
    <property type="entry name" value="FAD/NAD(P)-binding domain"/>
    <property type="match status" value="1"/>
</dbReference>
<dbReference type="Pfam" id="PF00743">
    <property type="entry name" value="FMO-like"/>
    <property type="match status" value="1"/>
</dbReference>
<comment type="similarity">
    <text evidence="5">Belongs to the FMO family.</text>
</comment>
<reference evidence="6 7" key="1">
    <citation type="submission" date="2024-06" db="EMBL/GenBank/DDBJ databases">
        <authorList>
            <person name="Kraege A."/>
            <person name="Thomma B."/>
        </authorList>
    </citation>
    <scope>NUCLEOTIDE SEQUENCE [LARGE SCALE GENOMIC DNA]</scope>
</reference>
<organism evidence="6 7">
    <name type="scientific">Coccomyxa viridis</name>
    <dbReference type="NCBI Taxonomy" id="1274662"/>
    <lineage>
        <taxon>Eukaryota</taxon>
        <taxon>Viridiplantae</taxon>
        <taxon>Chlorophyta</taxon>
        <taxon>core chlorophytes</taxon>
        <taxon>Trebouxiophyceae</taxon>
        <taxon>Trebouxiophyceae incertae sedis</taxon>
        <taxon>Coccomyxaceae</taxon>
        <taxon>Coccomyxa</taxon>
    </lineage>
</organism>
<keyword evidence="7" id="KW-1185">Reference proteome</keyword>
<dbReference type="PANTHER" id="PTHR42877">
    <property type="entry name" value="L-ORNITHINE N(5)-MONOOXYGENASE-RELATED"/>
    <property type="match status" value="1"/>
</dbReference>
<evidence type="ECO:0000313" key="6">
    <source>
        <dbReference type="EMBL" id="CAL5226063.1"/>
    </source>
</evidence>
<keyword evidence="2 5" id="KW-0285">Flavoprotein</keyword>
<evidence type="ECO:0000256" key="4">
    <source>
        <dbReference type="ARBA" id="ARBA00023002"/>
    </source>
</evidence>
<evidence type="ECO:0000256" key="3">
    <source>
        <dbReference type="ARBA" id="ARBA00022827"/>
    </source>
</evidence>
<accession>A0ABP1G875</accession>
<proteinExistence type="inferred from homology"/>
<dbReference type="PANTHER" id="PTHR42877:SF4">
    <property type="entry name" value="FAD_NAD(P)-BINDING DOMAIN-CONTAINING PROTEIN-RELATED"/>
    <property type="match status" value="1"/>
</dbReference>
<dbReference type="EMBL" id="CAXHTA020000015">
    <property type="protein sequence ID" value="CAL5226063.1"/>
    <property type="molecule type" value="Genomic_DNA"/>
</dbReference>
<dbReference type="Gene3D" id="3.50.50.60">
    <property type="entry name" value="FAD/NAD(P)-binding domain"/>
    <property type="match status" value="1"/>
</dbReference>
<name>A0ABP1G875_9CHLO</name>
<evidence type="ECO:0000256" key="2">
    <source>
        <dbReference type="ARBA" id="ARBA00022630"/>
    </source>
</evidence>
<dbReference type="InterPro" id="IPR036188">
    <property type="entry name" value="FAD/NAD-bd_sf"/>
</dbReference>
<gene>
    <name evidence="6" type="primary">g8876</name>
    <name evidence="6" type="ORF">VP750_LOCUS7969</name>
</gene>
<sequence length="311" mass="34611">MDTSAPVKAVDVLIVGGGLCGVLAAHRCDENSLSYCLIERQSDFGGVWASLANEHSHLQAFEAMYRWHGKYPLGPKPLAKISGPAVLQTLRRFARDTDLYKNTFMNSSVLSIDFFEQTDRFVINIQDKSGREFSVHSIYLIVTPGILADQHTLQERGICHEDAFTGCITFAGQYRGADSAAGSSSVYGKVVVVLGTGAFACEAMEACLRRGAKHVYLLSRERTRWVLPFSRQFTTTFVTYIPFLPWRWKMALLKTYLSSFYKSAGLLHMMPTGDKMDYTGQCNDAFFQLSKKKAVTFILDAPVGLSSEYGL</sequence>
<dbReference type="InterPro" id="IPR051209">
    <property type="entry name" value="FAD-bind_Monooxygenase_sf"/>
</dbReference>
<comment type="cofactor">
    <cofactor evidence="5">
        <name>FAD</name>
        <dbReference type="ChEBI" id="CHEBI:57692"/>
    </cofactor>
</comment>
<comment type="similarity">
    <text evidence="1">Belongs to the FAD-binding monooxygenase family.</text>
</comment>
<dbReference type="InterPro" id="IPR020946">
    <property type="entry name" value="Flavin_mOase-like"/>
</dbReference>